<keyword evidence="2" id="KW-1185">Reference proteome</keyword>
<proteinExistence type="predicted"/>
<name>A0A1M5S218_9FIRM</name>
<dbReference type="EMBL" id="FQWY01000065">
    <property type="protein sequence ID" value="SHH32485.1"/>
    <property type="molecule type" value="Genomic_DNA"/>
</dbReference>
<dbReference type="GO" id="GO:0003700">
    <property type="term" value="F:DNA-binding transcription factor activity"/>
    <property type="evidence" value="ECO:0007669"/>
    <property type="project" value="TreeGrafter"/>
</dbReference>
<reference evidence="2" key="1">
    <citation type="submission" date="2016-11" db="EMBL/GenBank/DDBJ databases">
        <authorList>
            <person name="Varghese N."/>
            <person name="Submissions S."/>
        </authorList>
    </citation>
    <scope>NUCLEOTIDE SEQUENCE [LARGE SCALE GENOMIC DNA]</scope>
    <source>
        <strain evidence="2">DSM 11003</strain>
    </source>
</reference>
<evidence type="ECO:0000313" key="2">
    <source>
        <dbReference type="Proteomes" id="UP000242329"/>
    </source>
</evidence>
<accession>A0A1M5S218</accession>
<dbReference type="Gene3D" id="1.10.10.10">
    <property type="entry name" value="Winged helix-like DNA-binding domain superfamily/Winged helix DNA-binding domain"/>
    <property type="match status" value="1"/>
</dbReference>
<dbReference type="Proteomes" id="UP000242329">
    <property type="component" value="Unassembled WGS sequence"/>
</dbReference>
<organism evidence="1 2">
    <name type="scientific">Thermosyntropha lipolytica DSM 11003</name>
    <dbReference type="NCBI Taxonomy" id="1123382"/>
    <lineage>
        <taxon>Bacteria</taxon>
        <taxon>Bacillati</taxon>
        <taxon>Bacillota</taxon>
        <taxon>Clostridia</taxon>
        <taxon>Eubacteriales</taxon>
        <taxon>Syntrophomonadaceae</taxon>
        <taxon>Thermosyntropha</taxon>
    </lineage>
</organism>
<dbReference type="PANTHER" id="PTHR33221:SF2">
    <property type="entry name" value="TRANSCRIPTIONAL REGULATOR"/>
    <property type="match status" value="1"/>
</dbReference>
<dbReference type="SUPFAM" id="SSF46785">
    <property type="entry name" value="Winged helix' DNA-binding domain"/>
    <property type="match status" value="1"/>
</dbReference>
<dbReference type="InterPro" id="IPR036388">
    <property type="entry name" value="WH-like_DNA-bd_sf"/>
</dbReference>
<dbReference type="Pfam" id="PF02082">
    <property type="entry name" value="Rrf2"/>
    <property type="match status" value="1"/>
</dbReference>
<dbReference type="PANTHER" id="PTHR33221">
    <property type="entry name" value="WINGED HELIX-TURN-HELIX TRANSCRIPTIONAL REGULATOR, RRF2 FAMILY"/>
    <property type="match status" value="1"/>
</dbReference>
<protein>
    <submittedName>
        <fullName evidence="1">Transcriptional regulator, BadM/Rrf2 family</fullName>
    </submittedName>
</protein>
<gene>
    <name evidence="1" type="ORF">SAMN02745221_02155</name>
</gene>
<dbReference type="InterPro" id="IPR000944">
    <property type="entry name" value="Tscrpt_reg_Rrf2"/>
</dbReference>
<dbReference type="InterPro" id="IPR036390">
    <property type="entry name" value="WH_DNA-bd_sf"/>
</dbReference>
<dbReference type="GO" id="GO:0005829">
    <property type="term" value="C:cytosol"/>
    <property type="evidence" value="ECO:0007669"/>
    <property type="project" value="TreeGrafter"/>
</dbReference>
<sequence length="156" mass="17372">MREKYITINITKGTKIIHNKGVSTLQITRQSEYAIRTMLELAKAKPGELVSTRVISERQDIPEDFLKKTVKLLVLADLVITQRGNSGGIRLARPADKITIADIITAVEGPIALNVCLLPGYQCPNKPDCIVSRELRRAQEAMLKELSRHTLADLVQ</sequence>
<dbReference type="NCBIfam" id="TIGR00738">
    <property type="entry name" value="rrf2_super"/>
    <property type="match status" value="1"/>
</dbReference>
<dbReference type="STRING" id="1123382.SAMN02745221_02155"/>
<dbReference type="AlphaFoldDB" id="A0A1M5S218"/>
<dbReference type="PROSITE" id="PS51197">
    <property type="entry name" value="HTH_RRF2_2"/>
    <property type="match status" value="1"/>
</dbReference>
<evidence type="ECO:0000313" key="1">
    <source>
        <dbReference type="EMBL" id="SHH32485.1"/>
    </source>
</evidence>